<sequence>MYVSVTQTAKILAVSAARVRKLVGQGRIRGAFKVGNVWVIPLVGGLPVISKGRRGPKLGFAKNRPTGVSRIHVNQNVIRSNKKTGERKPVITVKRHNSNTYAHEVVVNGPCRIVYEPDKGMPYCPKARVWIETYSQVEVINKDFSQNVEDIAV</sequence>
<reference evidence="1" key="1">
    <citation type="submission" date="2021-05" db="EMBL/GenBank/DDBJ databases">
        <authorList>
            <person name="Pietrasiak N."/>
            <person name="Ward R."/>
            <person name="Stajich J.E."/>
            <person name="Kurbessoian T."/>
        </authorList>
    </citation>
    <scope>NUCLEOTIDE SEQUENCE</scope>
    <source>
        <strain evidence="1">GSE-NOS-MK-12-04C</strain>
    </source>
</reference>
<evidence type="ECO:0000313" key="1">
    <source>
        <dbReference type="EMBL" id="MBW4669146.1"/>
    </source>
</evidence>
<proteinExistence type="predicted"/>
<dbReference type="EMBL" id="JAHHGZ010000018">
    <property type="protein sequence ID" value="MBW4669146.1"/>
    <property type="molecule type" value="Genomic_DNA"/>
</dbReference>
<accession>A0A951UU26</accession>
<evidence type="ECO:0000313" key="2">
    <source>
        <dbReference type="Proteomes" id="UP000729701"/>
    </source>
</evidence>
<dbReference type="Proteomes" id="UP000729701">
    <property type="component" value="Unassembled WGS sequence"/>
</dbReference>
<name>A0A951UU26_9CYAN</name>
<protein>
    <submittedName>
        <fullName evidence="1">Helix-turn-helix domain-containing protein</fullName>
    </submittedName>
</protein>
<comment type="caution">
    <text evidence="1">The sequence shown here is derived from an EMBL/GenBank/DDBJ whole genome shotgun (WGS) entry which is preliminary data.</text>
</comment>
<organism evidence="1 2">
    <name type="scientific">Cyanomargarita calcarea GSE-NOS-MK-12-04C</name>
    <dbReference type="NCBI Taxonomy" id="2839659"/>
    <lineage>
        <taxon>Bacteria</taxon>
        <taxon>Bacillati</taxon>
        <taxon>Cyanobacteriota</taxon>
        <taxon>Cyanophyceae</taxon>
        <taxon>Nostocales</taxon>
        <taxon>Cyanomargaritaceae</taxon>
        <taxon>Cyanomargarita</taxon>
    </lineage>
</organism>
<dbReference type="AlphaFoldDB" id="A0A951UU26"/>
<reference evidence="1" key="2">
    <citation type="journal article" date="2022" name="Microbiol. Resour. Announc.">
        <title>Metagenome Sequencing to Explore Phylogenomics of Terrestrial Cyanobacteria.</title>
        <authorList>
            <person name="Ward R.D."/>
            <person name="Stajich J.E."/>
            <person name="Johansen J.R."/>
            <person name="Huntemann M."/>
            <person name="Clum A."/>
            <person name="Foster B."/>
            <person name="Foster B."/>
            <person name="Roux S."/>
            <person name="Palaniappan K."/>
            <person name="Varghese N."/>
            <person name="Mukherjee S."/>
            <person name="Reddy T.B.K."/>
            <person name="Daum C."/>
            <person name="Copeland A."/>
            <person name="Chen I.A."/>
            <person name="Ivanova N.N."/>
            <person name="Kyrpides N.C."/>
            <person name="Shapiro N."/>
            <person name="Eloe-Fadrosh E.A."/>
            <person name="Pietrasiak N."/>
        </authorList>
    </citation>
    <scope>NUCLEOTIDE SEQUENCE</scope>
    <source>
        <strain evidence="1">GSE-NOS-MK-12-04C</strain>
    </source>
</reference>
<gene>
    <name evidence="1" type="ORF">KME60_17385</name>
</gene>